<organism evidence="1">
    <name type="scientific">marine sediment metagenome</name>
    <dbReference type="NCBI Taxonomy" id="412755"/>
    <lineage>
        <taxon>unclassified sequences</taxon>
        <taxon>metagenomes</taxon>
        <taxon>ecological metagenomes</taxon>
    </lineage>
</organism>
<reference evidence="1" key="1">
    <citation type="journal article" date="2015" name="Nature">
        <title>Complex archaea that bridge the gap between prokaryotes and eukaryotes.</title>
        <authorList>
            <person name="Spang A."/>
            <person name="Saw J.H."/>
            <person name="Jorgensen S.L."/>
            <person name="Zaremba-Niedzwiedzka K."/>
            <person name="Martijn J."/>
            <person name="Lind A.E."/>
            <person name="van Eijk R."/>
            <person name="Schleper C."/>
            <person name="Guy L."/>
            <person name="Ettema T.J."/>
        </authorList>
    </citation>
    <scope>NUCLEOTIDE SEQUENCE</scope>
</reference>
<evidence type="ECO:0008006" key="2">
    <source>
        <dbReference type="Google" id="ProtNLM"/>
    </source>
</evidence>
<proteinExistence type="predicted"/>
<sequence length="474" mass="54283">MATQADNRDVRCLETTDSSLLRRSATFFLKSGKPRDYQAQAARLGKQFIQQNRRIFNQFDVEASLDYDGSSVDIVIRTGSKIGALPLFSPTSGKPDYGLIIKPRFDWSGLGAMLGEMGWKIIPVPLMLPLLPRSDRKIPPWVLSTIVLFRIKSILDFVERRFDFIEADLNAPRGQINWGIYTTSRLPRMKNLSVPCRFPDLRDDRDLLAAIHFTLRVQLSSLAGQRQGGVAVLQLLDVCETLLNRVRNVPAKQPTPRTINSWLRGSIHTSPFRKGIQAMQWTIEERGLAGLSDLHGLPWKMSMADFYEAWVETVIERLVRRIGGSIKIGRKQETVAPISWIHPYLGSQKYLKPDIIIERGDETIIIDAKFKDHWQELSHTTWGKLDSEIREAHREDILQVLAYSTLYTSKKVIACLAYPCRKKTWEYLRDKRQLHRHATIYSGKRKVDLILTAVPMMAEVDKIVRSLEEAFVEN</sequence>
<gene>
    <name evidence="1" type="ORF">LCGC14_0654620</name>
</gene>
<evidence type="ECO:0000313" key="1">
    <source>
        <dbReference type="EMBL" id="KKN48250.1"/>
    </source>
</evidence>
<protein>
    <recommendedName>
        <fullName evidence="2">McrBC 5-methylcytosine restriction system component</fullName>
    </recommendedName>
</protein>
<accession>A0A0F9QVC6</accession>
<dbReference type="EMBL" id="LAZR01001230">
    <property type="protein sequence ID" value="KKN48250.1"/>
    <property type="molecule type" value="Genomic_DNA"/>
</dbReference>
<comment type="caution">
    <text evidence="1">The sequence shown here is derived from an EMBL/GenBank/DDBJ whole genome shotgun (WGS) entry which is preliminary data.</text>
</comment>
<dbReference type="Pfam" id="PF10117">
    <property type="entry name" value="McrBC"/>
    <property type="match status" value="1"/>
</dbReference>
<name>A0A0F9QVC6_9ZZZZ</name>
<dbReference type="InterPro" id="IPR019292">
    <property type="entry name" value="McrC"/>
</dbReference>
<dbReference type="AlphaFoldDB" id="A0A0F9QVC6"/>